<comment type="function">
    <text evidence="10">Channel that opens in response to stretch forces in the membrane lipid bilayer. May participate in the regulation of osmotic pressure changes within the cell.</text>
</comment>
<evidence type="ECO:0000256" key="3">
    <source>
        <dbReference type="ARBA" id="ARBA00022448"/>
    </source>
</evidence>
<dbReference type="Gene3D" id="1.10.1200.120">
    <property type="entry name" value="Large-conductance mechanosensitive channel, MscL, domain 1"/>
    <property type="match status" value="1"/>
</dbReference>
<evidence type="ECO:0000256" key="7">
    <source>
        <dbReference type="ARBA" id="ARBA00023065"/>
    </source>
</evidence>
<evidence type="ECO:0000256" key="8">
    <source>
        <dbReference type="ARBA" id="ARBA00023136"/>
    </source>
</evidence>
<keyword evidence="5 10" id="KW-0812">Transmembrane</keyword>
<evidence type="ECO:0000313" key="13">
    <source>
        <dbReference type="Proteomes" id="UP000199039"/>
    </source>
</evidence>
<dbReference type="HAMAP" id="MF_00115">
    <property type="entry name" value="MscL"/>
    <property type="match status" value="1"/>
</dbReference>
<dbReference type="RefSeq" id="WP_093183553.1">
    <property type="nucleotide sequence ID" value="NZ_FMYH01000004.1"/>
</dbReference>
<keyword evidence="3 10" id="KW-0813">Transport</keyword>
<dbReference type="NCBIfam" id="TIGR00220">
    <property type="entry name" value="mscL"/>
    <property type="match status" value="1"/>
</dbReference>
<organism evidence="12 13">
    <name type="scientific">Sanguibacter gelidistatuariae</name>
    <dbReference type="NCBI Taxonomy" id="1814289"/>
    <lineage>
        <taxon>Bacteria</taxon>
        <taxon>Bacillati</taxon>
        <taxon>Actinomycetota</taxon>
        <taxon>Actinomycetes</taxon>
        <taxon>Micrococcales</taxon>
        <taxon>Sanguibacteraceae</taxon>
        <taxon>Sanguibacter</taxon>
    </lineage>
</organism>
<evidence type="ECO:0000256" key="4">
    <source>
        <dbReference type="ARBA" id="ARBA00022475"/>
    </source>
</evidence>
<dbReference type="InterPro" id="IPR036019">
    <property type="entry name" value="MscL_channel"/>
</dbReference>
<dbReference type="InterPro" id="IPR019823">
    <property type="entry name" value="Mechanosensitive_channel_CS"/>
</dbReference>
<comment type="similarity">
    <text evidence="2 10">Belongs to the MscL family.</text>
</comment>
<name>A0A1G6Q5Q9_9MICO</name>
<gene>
    <name evidence="10" type="primary">mscL</name>
    <name evidence="12" type="ORF">SAMN05216410_2432</name>
</gene>
<dbReference type="Proteomes" id="UP000199039">
    <property type="component" value="Unassembled WGS sequence"/>
</dbReference>
<feature type="transmembrane region" description="Helical" evidence="10">
    <location>
        <begin position="20"/>
        <end position="51"/>
    </location>
</feature>
<feature type="compositionally biased region" description="Pro residues" evidence="11">
    <location>
        <begin position="143"/>
        <end position="153"/>
    </location>
</feature>
<dbReference type="EMBL" id="FMYH01000004">
    <property type="protein sequence ID" value="SDC86945.1"/>
    <property type="molecule type" value="Genomic_DNA"/>
</dbReference>
<sequence>MKNVLDGFKEFIMRGNVVDLAVGIIIGGAFAKVVTALTEGILTPIIAMIFGEPNLDAVGRFTLNGAHFLPGMLLTALINFLIIAAALYFFVVVPINHLQKLRKRGLIEEPEGPSEDVLLLQQIRDLLVAQNGGQGTSGHGPAGPVPPAPPVGY</sequence>
<evidence type="ECO:0000256" key="5">
    <source>
        <dbReference type="ARBA" id="ARBA00022692"/>
    </source>
</evidence>
<dbReference type="PRINTS" id="PR01264">
    <property type="entry name" value="MECHCHANNEL"/>
</dbReference>
<comment type="subunit">
    <text evidence="10">Homopentamer.</text>
</comment>
<protein>
    <recommendedName>
        <fullName evidence="10">Large-conductance mechanosensitive channel</fullName>
    </recommendedName>
</protein>
<accession>A0A1G6Q5Q9</accession>
<keyword evidence="4 10" id="KW-1003">Cell membrane</keyword>
<dbReference type="GO" id="GO:0005886">
    <property type="term" value="C:plasma membrane"/>
    <property type="evidence" value="ECO:0007669"/>
    <property type="project" value="UniProtKB-SubCell"/>
</dbReference>
<evidence type="ECO:0000256" key="2">
    <source>
        <dbReference type="ARBA" id="ARBA00007254"/>
    </source>
</evidence>
<reference evidence="12 13" key="1">
    <citation type="submission" date="2016-09" db="EMBL/GenBank/DDBJ databases">
        <authorList>
            <person name="Capua I."/>
            <person name="De Benedictis P."/>
            <person name="Joannis T."/>
            <person name="Lombin L.H."/>
            <person name="Cattoli G."/>
        </authorList>
    </citation>
    <scope>NUCLEOTIDE SEQUENCE [LARGE SCALE GENOMIC DNA]</scope>
    <source>
        <strain evidence="12 13">ISLP-3</strain>
    </source>
</reference>
<dbReference type="Pfam" id="PF01741">
    <property type="entry name" value="MscL"/>
    <property type="match status" value="1"/>
</dbReference>
<keyword evidence="13" id="KW-1185">Reference proteome</keyword>
<keyword evidence="9 10" id="KW-0407">Ion channel</keyword>
<evidence type="ECO:0000256" key="9">
    <source>
        <dbReference type="ARBA" id="ARBA00023303"/>
    </source>
</evidence>
<evidence type="ECO:0000256" key="10">
    <source>
        <dbReference type="HAMAP-Rule" id="MF_00115"/>
    </source>
</evidence>
<dbReference type="STRING" id="1814289.SAMN05216410_2432"/>
<proteinExistence type="inferred from homology"/>
<keyword evidence="7 10" id="KW-0406">Ion transport</keyword>
<keyword evidence="8 10" id="KW-0472">Membrane</keyword>
<dbReference type="InterPro" id="IPR037673">
    <property type="entry name" value="MSC/AndL"/>
</dbReference>
<dbReference type="OrthoDB" id="9810350at2"/>
<evidence type="ECO:0000313" key="12">
    <source>
        <dbReference type="EMBL" id="SDC86945.1"/>
    </source>
</evidence>
<evidence type="ECO:0000256" key="1">
    <source>
        <dbReference type="ARBA" id="ARBA00004651"/>
    </source>
</evidence>
<evidence type="ECO:0000256" key="11">
    <source>
        <dbReference type="SAM" id="MobiDB-lite"/>
    </source>
</evidence>
<dbReference type="GO" id="GO:0008381">
    <property type="term" value="F:mechanosensitive monoatomic ion channel activity"/>
    <property type="evidence" value="ECO:0007669"/>
    <property type="project" value="UniProtKB-UniRule"/>
</dbReference>
<feature type="transmembrane region" description="Helical" evidence="10">
    <location>
        <begin position="71"/>
        <end position="95"/>
    </location>
</feature>
<comment type="subcellular location">
    <subcellularLocation>
        <location evidence="1 10">Cell membrane</location>
        <topology evidence="1 10">Multi-pass membrane protein</topology>
    </subcellularLocation>
</comment>
<dbReference type="SUPFAM" id="SSF81330">
    <property type="entry name" value="Gated mechanosensitive channel"/>
    <property type="match status" value="1"/>
</dbReference>
<keyword evidence="6 10" id="KW-1133">Transmembrane helix</keyword>
<dbReference type="PANTHER" id="PTHR30266">
    <property type="entry name" value="MECHANOSENSITIVE CHANNEL MSCL"/>
    <property type="match status" value="1"/>
</dbReference>
<dbReference type="PANTHER" id="PTHR30266:SF2">
    <property type="entry name" value="LARGE-CONDUCTANCE MECHANOSENSITIVE CHANNEL"/>
    <property type="match status" value="1"/>
</dbReference>
<evidence type="ECO:0000256" key="6">
    <source>
        <dbReference type="ARBA" id="ARBA00022989"/>
    </source>
</evidence>
<dbReference type="AlphaFoldDB" id="A0A1G6Q5Q9"/>
<feature type="region of interest" description="Disordered" evidence="11">
    <location>
        <begin position="133"/>
        <end position="153"/>
    </location>
</feature>
<dbReference type="InterPro" id="IPR001185">
    <property type="entry name" value="MS_channel"/>
</dbReference>
<dbReference type="PROSITE" id="PS01327">
    <property type="entry name" value="MSCL"/>
    <property type="match status" value="1"/>
</dbReference>